<dbReference type="KEGG" id="mrtj:KHC33_16445"/>
<proteinExistence type="predicted"/>
<dbReference type="Gene3D" id="1.10.10.10">
    <property type="entry name" value="Winged helix-like DNA-binding domain superfamily/Winged helix DNA-binding domain"/>
    <property type="match status" value="2"/>
</dbReference>
<evidence type="ECO:0000313" key="3">
    <source>
        <dbReference type="Proteomes" id="UP000680656"/>
    </source>
</evidence>
<name>A0A8E7AY09_9EURY</name>
<dbReference type="PANTHER" id="PTHR36216">
    <property type="entry name" value="TRANSCRIPTIONAL REGULATOR, TRMB"/>
    <property type="match status" value="1"/>
</dbReference>
<dbReference type="SMART" id="SM00419">
    <property type="entry name" value="HTH_CRP"/>
    <property type="match status" value="1"/>
</dbReference>
<dbReference type="GeneID" id="65098807"/>
<reference evidence="2 3" key="1">
    <citation type="submission" date="2021-05" db="EMBL/GenBank/DDBJ databases">
        <title>A novel Methanospirillum isolate from a pyrite-forming mixed culture.</title>
        <authorList>
            <person name="Bunk B."/>
            <person name="Sproer C."/>
            <person name="Spring S."/>
            <person name="Pester M."/>
        </authorList>
    </citation>
    <scope>NUCLEOTIDE SEQUENCE [LARGE SCALE GENOMIC DNA]</scope>
    <source>
        <strain evidence="2 3">J.3.6.1-F.2.7.3</strain>
    </source>
</reference>
<dbReference type="AlphaFoldDB" id="A0A8E7AY09"/>
<organism evidence="2 3">
    <name type="scientific">Methanospirillum purgamenti</name>
    <dbReference type="NCBI Taxonomy" id="2834276"/>
    <lineage>
        <taxon>Archaea</taxon>
        <taxon>Methanobacteriati</taxon>
        <taxon>Methanobacteriota</taxon>
        <taxon>Stenosarchaea group</taxon>
        <taxon>Methanomicrobia</taxon>
        <taxon>Methanomicrobiales</taxon>
        <taxon>Methanospirillaceae</taxon>
        <taxon>Methanospirillum</taxon>
    </lineage>
</organism>
<dbReference type="InterPro" id="IPR036388">
    <property type="entry name" value="WH-like_DNA-bd_sf"/>
</dbReference>
<feature type="domain" description="HTH crp-type" evidence="1">
    <location>
        <begin position="176"/>
        <end position="227"/>
    </location>
</feature>
<dbReference type="InterPro" id="IPR012318">
    <property type="entry name" value="HTH_CRP"/>
</dbReference>
<dbReference type="PANTHER" id="PTHR36216:SF1">
    <property type="entry name" value="HTH ARSR-TYPE DOMAIN-CONTAINING PROTEIN"/>
    <property type="match status" value="1"/>
</dbReference>
<dbReference type="SUPFAM" id="SSF46785">
    <property type="entry name" value="Winged helix' DNA-binding domain"/>
    <property type="match status" value="2"/>
</dbReference>
<protein>
    <submittedName>
        <fullName evidence="2">Winged helix-turn-helix transcriptional regulator</fullName>
    </submittedName>
</protein>
<dbReference type="Proteomes" id="UP000680656">
    <property type="component" value="Chromosome"/>
</dbReference>
<accession>A0A8E7AY09</accession>
<dbReference type="EMBL" id="CP075546">
    <property type="protein sequence ID" value="QVV88870.1"/>
    <property type="molecule type" value="Genomic_DNA"/>
</dbReference>
<dbReference type="GO" id="GO:0003677">
    <property type="term" value="F:DNA binding"/>
    <property type="evidence" value="ECO:0007669"/>
    <property type="project" value="InterPro"/>
</dbReference>
<evidence type="ECO:0000313" key="2">
    <source>
        <dbReference type="EMBL" id="QVV88870.1"/>
    </source>
</evidence>
<sequence length="238" mass="27313">MHYSNIGFALGFFLITLGIPLDGYAPEPRNALLDESEKEQSPSQTAGSEHHQKSRHPFHWIWNDFLSDNDVLSRIVRERVSGYRRITATNVLEHETRKKIFALICDNPGIDLTRLAILSKSNENTLRYHIDRLAETKCISIFDQGKSYHFFENHNTFSMKEQLFLSRSSSGLTGKILTLVQHNPGISRREIAECLGIASPTVTRTVRHLVYEGCIRLVKDGKYTRHYISKENLQNNLN</sequence>
<keyword evidence="3" id="KW-1185">Reference proteome</keyword>
<dbReference type="InterPro" id="IPR036390">
    <property type="entry name" value="WH_DNA-bd_sf"/>
</dbReference>
<dbReference type="Pfam" id="PF13412">
    <property type="entry name" value="HTH_24"/>
    <property type="match status" value="1"/>
</dbReference>
<gene>
    <name evidence="2" type="ORF">KHC33_16445</name>
</gene>
<dbReference type="RefSeq" id="WP_214419673.1">
    <property type="nucleotide sequence ID" value="NZ_CP075546.1"/>
</dbReference>
<evidence type="ECO:0000259" key="1">
    <source>
        <dbReference type="SMART" id="SM00419"/>
    </source>
</evidence>
<dbReference type="GO" id="GO:0006355">
    <property type="term" value="P:regulation of DNA-templated transcription"/>
    <property type="evidence" value="ECO:0007669"/>
    <property type="project" value="InterPro"/>
</dbReference>